<evidence type="ECO:0000256" key="1">
    <source>
        <dbReference type="SAM" id="SignalP"/>
    </source>
</evidence>
<dbReference type="Gene3D" id="3.40.50.1460">
    <property type="match status" value="1"/>
</dbReference>
<proteinExistence type="predicted"/>
<sequence>MRSPRLFAILFLCIAAATPALAQRRVALVIGNGAYRTVAGLANPPSDAAAMAAMLRGAFDDVTIRTDVGFREMNEAVRDFALRAAGADVAVVFYAGHGVEIGGRNFLVPIDAELKYAEDAEAEAVELDRILRLLEPVKRLKLVILDACRDNPFAARMRSITGGARAVGRGLAAPKLDISDTLVAFATAPGATASDGDGAHSPFTTALLDNLMLPQLDIRIALGKTRDAVLRATGNRQIPFISGSLGGDTLPLAVSSAAVIDAEQSEFAAATARGDLSAFDAFIAKYPSGPYTQTARRERDRLRAAAEPRHPAEPDFGAGAARYHYVADVMPPDDWLALRSAPSGGEGVRLRKMPNGTLLEVLAERADGWWRVRVVDTGEIGWAKSGVKGRRPWIRCCKQL</sequence>
<dbReference type="RefSeq" id="WP_003609566.1">
    <property type="nucleotide sequence ID" value="NZ_ADVE02000001.1"/>
</dbReference>
<dbReference type="InterPro" id="IPR052039">
    <property type="entry name" value="Caspase-related_regulators"/>
</dbReference>
<evidence type="ECO:0000313" key="4">
    <source>
        <dbReference type="Proteomes" id="UP000230709"/>
    </source>
</evidence>
<dbReference type="AlphaFoldDB" id="A0A2D2D4F4"/>
<evidence type="ECO:0000259" key="2">
    <source>
        <dbReference type="PROSITE" id="PS50208"/>
    </source>
</evidence>
<dbReference type="PANTHER" id="PTHR22576:SF37">
    <property type="entry name" value="MUCOSA-ASSOCIATED LYMPHOID TISSUE LYMPHOMA TRANSLOCATION PROTEIN 1"/>
    <property type="match status" value="1"/>
</dbReference>
<dbReference type="GO" id="GO:0006508">
    <property type="term" value="P:proteolysis"/>
    <property type="evidence" value="ECO:0007669"/>
    <property type="project" value="InterPro"/>
</dbReference>
<dbReference type="InterPro" id="IPR011600">
    <property type="entry name" value="Pept_C14_caspase"/>
</dbReference>
<accession>A0A2D2D4F4</accession>
<reference evidence="4" key="1">
    <citation type="submission" date="2017-10" db="EMBL/GenBank/DDBJ databases">
        <title>Completed PacBio SMRT sequence of Methylosinus trichosporium OB3b reveals presence of a third large plasmid.</title>
        <authorList>
            <person name="Charles T.C."/>
            <person name="Lynch M.D.J."/>
            <person name="Heil J.R."/>
            <person name="Cheng J."/>
        </authorList>
    </citation>
    <scope>NUCLEOTIDE SEQUENCE [LARGE SCALE GENOMIC DNA]</scope>
    <source>
        <strain evidence="4">OB3b</strain>
    </source>
</reference>
<dbReference type="PANTHER" id="PTHR22576">
    <property type="entry name" value="MUCOSA ASSOCIATED LYMPHOID TISSUE LYMPHOMA TRANSLOCATION PROTEIN 1/PARACASPASE"/>
    <property type="match status" value="1"/>
</dbReference>
<dbReference type="InterPro" id="IPR029030">
    <property type="entry name" value="Caspase-like_dom_sf"/>
</dbReference>
<dbReference type="GO" id="GO:0004197">
    <property type="term" value="F:cysteine-type endopeptidase activity"/>
    <property type="evidence" value="ECO:0007669"/>
    <property type="project" value="InterPro"/>
</dbReference>
<keyword evidence="1" id="KW-0732">Signal</keyword>
<gene>
    <name evidence="3" type="ORF">CQW49_19805</name>
</gene>
<organism evidence="3 4">
    <name type="scientific">Methylosinus trichosporium (strain ATCC 35070 / NCIMB 11131 / UNIQEM 75 / OB3b)</name>
    <dbReference type="NCBI Taxonomy" id="595536"/>
    <lineage>
        <taxon>Bacteria</taxon>
        <taxon>Pseudomonadati</taxon>
        <taxon>Pseudomonadota</taxon>
        <taxon>Alphaproteobacteria</taxon>
        <taxon>Hyphomicrobiales</taxon>
        <taxon>Methylocystaceae</taxon>
        <taxon>Methylosinus</taxon>
    </lineage>
</organism>
<keyword evidence="4" id="KW-1185">Reference proteome</keyword>
<dbReference type="InterPro" id="IPR001309">
    <property type="entry name" value="Pept_C14_p20"/>
</dbReference>
<protein>
    <recommendedName>
        <fullName evidence="2">Caspase family p20 domain-containing protein</fullName>
    </recommendedName>
</protein>
<dbReference type="EMBL" id="CP023737">
    <property type="protein sequence ID" value="ATQ69877.1"/>
    <property type="molecule type" value="Genomic_DNA"/>
</dbReference>
<dbReference type="SUPFAM" id="SSF52129">
    <property type="entry name" value="Caspase-like"/>
    <property type="match status" value="1"/>
</dbReference>
<dbReference type="PROSITE" id="PS50208">
    <property type="entry name" value="CASPASE_P20"/>
    <property type="match status" value="1"/>
</dbReference>
<dbReference type="STRING" id="595536.GCA_000178815_01232"/>
<evidence type="ECO:0000313" key="3">
    <source>
        <dbReference type="EMBL" id="ATQ69877.1"/>
    </source>
</evidence>
<dbReference type="Proteomes" id="UP000230709">
    <property type="component" value="Chromosome"/>
</dbReference>
<name>A0A2D2D4F4_METT3</name>
<feature type="chain" id="PRO_5013763405" description="Caspase family p20 domain-containing protein" evidence="1">
    <location>
        <begin position="23"/>
        <end position="400"/>
    </location>
</feature>
<feature type="domain" description="Caspase family p20" evidence="2">
    <location>
        <begin position="23"/>
        <end position="152"/>
    </location>
</feature>
<feature type="signal peptide" evidence="1">
    <location>
        <begin position="1"/>
        <end position="22"/>
    </location>
</feature>
<dbReference type="Pfam" id="PF00656">
    <property type="entry name" value="Peptidase_C14"/>
    <property type="match status" value="1"/>
</dbReference>
<dbReference type="KEGG" id="mtw:CQW49_19805"/>